<feature type="compositionally biased region" description="Low complexity" evidence="1">
    <location>
        <begin position="17"/>
        <end position="37"/>
    </location>
</feature>
<protein>
    <recommendedName>
        <fullName evidence="2">Putative host cell surface-exposed lipoprotein Ltp-like HTH region domain-containing protein</fullName>
    </recommendedName>
</protein>
<dbReference type="Gene3D" id="1.10.10.10">
    <property type="entry name" value="Winged helix-like DNA-binding domain superfamily/Winged helix DNA-binding domain"/>
    <property type="match status" value="1"/>
</dbReference>
<dbReference type="InterPro" id="IPR036388">
    <property type="entry name" value="WH-like_DNA-bd_sf"/>
</dbReference>
<dbReference type="AlphaFoldDB" id="A0A6B8TF17"/>
<evidence type="ECO:0000259" key="2">
    <source>
        <dbReference type="Pfam" id="PF07553"/>
    </source>
</evidence>
<proteinExistence type="predicted"/>
<name>A0A6B8TF17_9CORY</name>
<evidence type="ECO:0000313" key="4">
    <source>
        <dbReference type="Proteomes" id="UP000426857"/>
    </source>
</evidence>
<dbReference type="Pfam" id="PF07553">
    <property type="entry name" value="Lipoprotein_Ltp"/>
    <property type="match status" value="1"/>
</dbReference>
<dbReference type="InterPro" id="IPR011434">
    <property type="entry name" value="Ltp-like_HTH"/>
</dbReference>
<dbReference type="RefSeq" id="WP_155867994.1">
    <property type="nucleotide sequence ID" value="NZ_CP046322.1"/>
</dbReference>
<accession>A0A6B8TF17</accession>
<reference evidence="3 4" key="1">
    <citation type="submission" date="2019-11" db="EMBL/GenBank/DDBJ databases">
        <title>FDA dAtabase for Regulatory Grade micrObial Sequences (FDA-ARGOS): Supporting development and validation of Infectious Disease Dx tests.</title>
        <authorList>
            <person name="Kerrigan L."/>
            <person name="Long C."/>
            <person name="Tallon L."/>
            <person name="Sadzewicz L."/>
            <person name="Vavikolanu K."/>
            <person name="Mehta A."/>
            <person name="Aluvathingal J."/>
            <person name="Nadendla S."/>
            <person name="Yan Y."/>
            <person name="Sichtig H."/>
        </authorList>
    </citation>
    <scope>NUCLEOTIDE SEQUENCE [LARGE SCALE GENOMIC DNA]</scope>
    <source>
        <strain evidence="3 4">FDAARGOS_674</strain>
    </source>
</reference>
<dbReference type="Proteomes" id="UP000426857">
    <property type="component" value="Chromosome"/>
</dbReference>
<feature type="region of interest" description="Disordered" evidence="1">
    <location>
        <begin position="1"/>
        <end position="55"/>
    </location>
</feature>
<organism evidence="3 4">
    <name type="scientific">Corynebacterium xerosis</name>
    <dbReference type="NCBI Taxonomy" id="1725"/>
    <lineage>
        <taxon>Bacteria</taxon>
        <taxon>Bacillati</taxon>
        <taxon>Actinomycetota</taxon>
        <taxon>Actinomycetes</taxon>
        <taxon>Mycobacteriales</taxon>
        <taxon>Corynebacteriaceae</taxon>
        <taxon>Corynebacterium</taxon>
    </lineage>
</organism>
<evidence type="ECO:0000313" key="3">
    <source>
        <dbReference type="EMBL" id="QGS34144.1"/>
    </source>
</evidence>
<sequence length="103" mass="10970">MGRLQCAAEPAPESVRRLPAAARTTPVRRPAAAAPEAPAEETPPEEKAPTDEDVPAEFKSALRKANTYANTMHMSKAGLYDQLTSGYGEQSSPQATQYAVANL</sequence>
<dbReference type="KEGG" id="cxe:FOB82_03490"/>
<feature type="domain" description="Putative host cell surface-exposed lipoprotein Ltp-like HTH region" evidence="2">
    <location>
        <begin position="59"/>
        <end position="103"/>
    </location>
</feature>
<dbReference type="EMBL" id="CP046322">
    <property type="protein sequence ID" value="QGS34144.1"/>
    <property type="molecule type" value="Genomic_DNA"/>
</dbReference>
<gene>
    <name evidence="3" type="ORF">FOB82_03490</name>
</gene>
<evidence type="ECO:0000256" key="1">
    <source>
        <dbReference type="SAM" id="MobiDB-lite"/>
    </source>
</evidence>